<feature type="transmembrane region" description="Helical" evidence="2">
    <location>
        <begin position="184"/>
        <end position="204"/>
    </location>
</feature>
<feature type="coiled-coil region" evidence="1">
    <location>
        <begin position="4"/>
        <end position="31"/>
    </location>
</feature>
<keyword evidence="2" id="KW-1133">Transmembrane helix</keyword>
<keyword evidence="1" id="KW-0175">Coiled coil</keyword>
<evidence type="ECO:0000256" key="2">
    <source>
        <dbReference type="SAM" id="Phobius"/>
    </source>
</evidence>
<sequence>MDVVEQIRELIVKVENKIKELQNAVNSVLGRIPGWASWVADKIHSAWDTMCAQVDKFWATVTSFSLNMGEPWTLSSTASSWSDNVGGPVSAEVQVAEAGNLATDDAWSGTAADQYRQRISLHKSALDKIKSTLTDGISGVLDTIQKGIWTFWGSLVVALAALVTGIIGAIASTATIFGAPAGPFIAGGAVLVCAAAITGGTLILKSSCQSAKTTLEQKVNDNAAFLDGHWPAGALT</sequence>
<protein>
    <recommendedName>
        <fullName evidence="5">Proteins of 100 residues with WXG</fullName>
    </recommendedName>
</protein>
<dbReference type="STRING" id="1814289.SAMN05216410_0317"/>
<accession>A0A1G6GNJ2</accession>
<dbReference type="AlphaFoldDB" id="A0A1G6GNJ2"/>
<dbReference type="Proteomes" id="UP000199039">
    <property type="component" value="Unassembled WGS sequence"/>
</dbReference>
<keyword evidence="4" id="KW-1185">Reference proteome</keyword>
<keyword evidence="2" id="KW-0812">Transmembrane</keyword>
<organism evidence="3 4">
    <name type="scientific">Sanguibacter gelidistatuariae</name>
    <dbReference type="NCBI Taxonomy" id="1814289"/>
    <lineage>
        <taxon>Bacteria</taxon>
        <taxon>Bacillati</taxon>
        <taxon>Actinomycetota</taxon>
        <taxon>Actinomycetes</taxon>
        <taxon>Micrococcales</taxon>
        <taxon>Sanguibacteraceae</taxon>
        <taxon>Sanguibacter</taxon>
    </lineage>
</organism>
<dbReference type="RefSeq" id="WP_093180298.1">
    <property type="nucleotide sequence ID" value="NZ_FMYH01000001.1"/>
</dbReference>
<name>A0A1G6GNJ2_9MICO</name>
<gene>
    <name evidence="3" type="ORF">SAMN05216410_0317</name>
</gene>
<evidence type="ECO:0000313" key="3">
    <source>
        <dbReference type="EMBL" id="SDB83494.1"/>
    </source>
</evidence>
<evidence type="ECO:0000313" key="4">
    <source>
        <dbReference type="Proteomes" id="UP000199039"/>
    </source>
</evidence>
<reference evidence="3 4" key="1">
    <citation type="submission" date="2016-09" db="EMBL/GenBank/DDBJ databases">
        <authorList>
            <person name="Capua I."/>
            <person name="De Benedictis P."/>
            <person name="Joannis T."/>
            <person name="Lombin L.H."/>
            <person name="Cattoli G."/>
        </authorList>
    </citation>
    <scope>NUCLEOTIDE SEQUENCE [LARGE SCALE GENOMIC DNA]</scope>
    <source>
        <strain evidence="3 4">ISLP-3</strain>
    </source>
</reference>
<dbReference type="OrthoDB" id="4863243at2"/>
<keyword evidence="2" id="KW-0472">Membrane</keyword>
<evidence type="ECO:0000256" key="1">
    <source>
        <dbReference type="SAM" id="Coils"/>
    </source>
</evidence>
<dbReference type="EMBL" id="FMYH01000001">
    <property type="protein sequence ID" value="SDB83494.1"/>
    <property type="molecule type" value="Genomic_DNA"/>
</dbReference>
<proteinExistence type="predicted"/>
<feature type="transmembrane region" description="Helical" evidence="2">
    <location>
        <begin position="155"/>
        <end position="178"/>
    </location>
</feature>
<evidence type="ECO:0008006" key="5">
    <source>
        <dbReference type="Google" id="ProtNLM"/>
    </source>
</evidence>